<dbReference type="SMART" id="SM00744">
    <property type="entry name" value="RINGv"/>
    <property type="match status" value="1"/>
</dbReference>
<dbReference type="GeneID" id="54358116"/>
<keyword evidence="2" id="KW-0863">Zinc-finger</keyword>
<keyword evidence="4" id="KW-0472">Membrane</keyword>
<feature type="transmembrane region" description="Helical" evidence="4">
    <location>
        <begin position="168"/>
        <end position="190"/>
    </location>
</feature>
<gene>
    <name evidence="7" type="ORF">K489DRAFT_296334</name>
</gene>
<evidence type="ECO:0000313" key="6">
    <source>
        <dbReference type="Proteomes" id="UP000504637"/>
    </source>
</evidence>
<dbReference type="AlphaFoldDB" id="A0A6J3ME50"/>
<dbReference type="Pfam" id="PF12906">
    <property type="entry name" value="RINGv"/>
    <property type="match status" value="1"/>
</dbReference>
<dbReference type="RefSeq" id="XP_033463327.1">
    <property type="nucleotide sequence ID" value="XM_033600316.1"/>
</dbReference>
<dbReference type="InterPro" id="IPR011016">
    <property type="entry name" value="Znf_RING-CH"/>
</dbReference>
<keyword evidence="6" id="KW-1185">Reference proteome</keyword>
<dbReference type="GO" id="GO:0008270">
    <property type="term" value="F:zinc ion binding"/>
    <property type="evidence" value="ECO:0007669"/>
    <property type="project" value="UniProtKB-KW"/>
</dbReference>
<dbReference type="PANTHER" id="PTHR46347">
    <property type="entry name" value="RING/FYVE/PHD ZINC FINGER SUPERFAMILY PROTEIN"/>
    <property type="match status" value="1"/>
</dbReference>
<dbReference type="PANTHER" id="PTHR46347:SF1">
    <property type="entry name" value="RING_FYVE_PHD ZINC FINGER SUPERFAMILY PROTEIN"/>
    <property type="match status" value="1"/>
</dbReference>
<dbReference type="InterPro" id="IPR013083">
    <property type="entry name" value="Znf_RING/FYVE/PHD"/>
</dbReference>
<name>A0A6J3ME50_9PEZI</name>
<dbReference type="PROSITE" id="PS51292">
    <property type="entry name" value="ZF_RING_CH"/>
    <property type="match status" value="1"/>
</dbReference>
<feature type="non-terminal residue" evidence="7">
    <location>
        <position position="261"/>
    </location>
</feature>
<organism evidence="7">
    <name type="scientific">Dissoconium aciculare CBS 342.82</name>
    <dbReference type="NCBI Taxonomy" id="1314786"/>
    <lineage>
        <taxon>Eukaryota</taxon>
        <taxon>Fungi</taxon>
        <taxon>Dikarya</taxon>
        <taxon>Ascomycota</taxon>
        <taxon>Pezizomycotina</taxon>
        <taxon>Dothideomycetes</taxon>
        <taxon>Dothideomycetidae</taxon>
        <taxon>Mycosphaerellales</taxon>
        <taxon>Dissoconiaceae</taxon>
        <taxon>Dissoconium</taxon>
    </lineage>
</organism>
<protein>
    <recommendedName>
        <fullName evidence="5">RING-CH-type domain-containing protein</fullName>
    </recommendedName>
</protein>
<dbReference type="Gene3D" id="3.30.40.10">
    <property type="entry name" value="Zinc/RING finger domain, C3HC4 (zinc finger)"/>
    <property type="match status" value="1"/>
</dbReference>
<evidence type="ECO:0000256" key="1">
    <source>
        <dbReference type="ARBA" id="ARBA00022723"/>
    </source>
</evidence>
<feature type="domain" description="RING-CH-type" evidence="5">
    <location>
        <begin position="2"/>
        <end position="94"/>
    </location>
</feature>
<evidence type="ECO:0000256" key="2">
    <source>
        <dbReference type="ARBA" id="ARBA00022771"/>
    </source>
</evidence>
<reference evidence="7" key="3">
    <citation type="submission" date="2025-08" db="UniProtKB">
        <authorList>
            <consortium name="RefSeq"/>
        </authorList>
    </citation>
    <scope>IDENTIFICATION</scope>
    <source>
        <strain evidence="7">CBS 342.82</strain>
    </source>
</reference>
<feature type="transmembrane region" description="Helical" evidence="4">
    <location>
        <begin position="98"/>
        <end position="127"/>
    </location>
</feature>
<keyword evidence="1" id="KW-0479">Metal-binding</keyword>
<accession>A0A6J3ME50</accession>
<keyword evidence="3" id="KW-0862">Zinc</keyword>
<proteinExistence type="predicted"/>
<evidence type="ECO:0000259" key="5">
    <source>
        <dbReference type="PROSITE" id="PS51292"/>
    </source>
</evidence>
<feature type="non-terminal residue" evidence="7">
    <location>
        <position position="1"/>
    </location>
</feature>
<feature type="transmembrane region" description="Helical" evidence="4">
    <location>
        <begin position="211"/>
        <end position="231"/>
    </location>
</feature>
<reference evidence="7" key="1">
    <citation type="submission" date="2020-01" db="EMBL/GenBank/DDBJ databases">
        <authorList>
            <consortium name="DOE Joint Genome Institute"/>
            <person name="Haridas S."/>
            <person name="Albert R."/>
            <person name="Binder M."/>
            <person name="Bloem J."/>
            <person name="Labutti K."/>
            <person name="Salamov A."/>
            <person name="Andreopoulos B."/>
            <person name="Baker S.E."/>
            <person name="Barry K."/>
            <person name="Bills G."/>
            <person name="Bluhm B.H."/>
            <person name="Cannon C."/>
            <person name="Castanera R."/>
            <person name="Culley D.E."/>
            <person name="Daum C."/>
            <person name="Ezra D."/>
            <person name="Gonzalez J.B."/>
            <person name="Henrissat B."/>
            <person name="Kuo A."/>
            <person name="Liang C."/>
            <person name="Lipzen A."/>
            <person name="Lutzoni F."/>
            <person name="Magnuson J."/>
            <person name="Mondo S."/>
            <person name="Nolan M."/>
            <person name="Ohm R."/>
            <person name="Pangilinan J."/>
            <person name="Park H.-J."/>
            <person name="Ramirez L."/>
            <person name="Alfaro M."/>
            <person name="Sun H."/>
            <person name="Tritt A."/>
            <person name="Yoshinaga Y."/>
            <person name="Zwiers L.-H."/>
            <person name="Turgeon B.G."/>
            <person name="Goodwin S.B."/>
            <person name="Spatafora J.W."/>
            <person name="Crous P.W."/>
            <person name="Grigoriev I.V."/>
        </authorList>
    </citation>
    <scope>NUCLEOTIDE SEQUENCE</scope>
    <source>
        <strain evidence="7">CBS 342.82</strain>
    </source>
</reference>
<evidence type="ECO:0000313" key="7">
    <source>
        <dbReference type="RefSeq" id="XP_033463327.1"/>
    </source>
</evidence>
<dbReference type="CDD" id="cd16495">
    <property type="entry name" value="RING_CH-C4HC3_MARCH"/>
    <property type="match status" value="1"/>
</dbReference>
<dbReference type="SUPFAM" id="SSF57850">
    <property type="entry name" value="RING/U-box"/>
    <property type="match status" value="1"/>
</dbReference>
<keyword evidence="4" id="KW-1133">Transmembrane helix</keyword>
<evidence type="ECO:0000256" key="4">
    <source>
        <dbReference type="SAM" id="Phobius"/>
    </source>
</evidence>
<sequence>RRTHFPPRQCRICLELVHATFHDATTSALPSAFASPPRVVYESEEGGRLLSPCRCKGTQKYVHEDCLSSWRRADPLQKRNYWQCPTCHYRYRLQRLNWASWLSSTACQIGLTLLIFVSCIFVLGFVADPIINLYLDPLTTITTAGGPTGSLMYEDEPTTWVEHFIKGMASLGLLGFAKFLFTLSPFQWFNMRGTNIVMGRSNAGGSGRDRLSQISWITIVIGIVTFLYAVWKGVRAWSKRTLENASERVLDVRQDGDDDDD</sequence>
<dbReference type="Proteomes" id="UP000504637">
    <property type="component" value="Unplaced"/>
</dbReference>
<evidence type="ECO:0000256" key="3">
    <source>
        <dbReference type="ARBA" id="ARBA00022833"/>
    </source>
</evidence>
<reference evidence="7" key="2">
    <citation type="submission" date="2020-04" db="EMBL/GenBank/DDBJ databases">
        <authorList>
            <consortium name="NCBI Genome Project"/>
        </authorList>
    </citation>
    <scope>NUCLEOTIDE SEQUENCE</scope>
    <source>
        <strain evidence="7">CBS 342.82</strain>
    </source>
</reference>
<keyword evidence="4" id="KW-0812">Transmembrane</keyword>
<dbReference type="OrthoDB" id="264354at2759"/>